<keyword evidence="1" id="KW-0812">Transmembrane</keyword>
<protein>
    <submittedName>
        <fullName evidence="2">Uncharacterized protein</fullName>
    </submittedName>
</protein>
<gene>
    <name evidence="2" type="ORF">L0665_07290</name>
</gene>
<keyword evidence="1" id="KW-0472">Membrane</keyword>
<organism evidence="2 3">
    <name type="scientific">Methanogenium marinum</name>
    <dbReference type="NCBI Taxonomy" id="348610"/>
    <lineage>
        <taxon>Archaea</taxon>
        <taxon>Methanobacteriati</taxon>
        <taxon>Methanobacteriota</taxon>
        <taxon>Stenosarchaea group</taxon>
        <taxon>Methanomicrobia</taxon>
        <taxon>Methanomicrobiales</taxon>
        <taxon>Methanomicrobiaceae</taxon>
        <taxon>Methanogenium</taxon>
    </lineage>
</organism>
<accession>A0A9Q4KVL1</accession>
<evidence type="ECO:0000313" key="2">
    <source>
        <dbReference type="EMBL" id="MDE4908415.1"/>
    </source>
</evidence>
<feature type="transmembrane region" description="Helical" evidence="1">
    <location>
        <begin position="333"/>
        <end position="353"/>
    </location>
</feature>
<dbReference type="RefSeq" id="WP_274925043.1">
    <property type="nucleotide sequence ID" value="NZ_JAKELO010000002.1"/>
</dbReference>
<dbReference type="AlphaFoldDB" id="A0A9Q4KVL1"/>
<name>A0A9Q4KVL1_9EURY</name>
<evidence type="ECO:0000256" key="1">
    <source>
        <dbReference type="SAM" id="Phobius"/>
    </source>
</evidence>
<comment type="caution">
    <text evidence="2">The sequence shown here is derived from an EMBL/GenBank/DDBJ whole genome shotgun (WGS) entry which is preliminary data.</text>
</comment>
<keyword evidence="3" id="KW-1185">Reference proteome</keyword>
<dbReference type="EMBL" id="JAKELO010000002">
    <property type="protein sequence ID" value="MDE4908415.1"/>
    <property type="molecule type" value="Genomic_DNA"/>
</dbReference>
<dbReference type="Proteomes" id="UP001143747">
    <property type="component" value="Unassembled WGS sequence"/>
</dbReference>
<reference evidence="2" key="1">
    <citation type="submission" date="2022-01" db="EMBL/GenBank/DDBJ databases">
        <title>Draft genome of Methanogenium marinum DSM 15558.</title>
        <authorList>
            <person name="Chen S.-C."/>
            <person name="You Y.-T."/>
        </authorList>
    </citation>
    <scope>NUCLEOTIDE SEQUENCE</scope>
    <source>
        <strain evidence="2">DSM 15558</strain>
    </source>
</reference>
<evidence type="ECO:0000313" key="3">
    <source>
        <dbReference type="Proteomes" id="UP001143747"/>
    </source>
</evidence>
<keyword evidence="1" id="KW-1133">Transmembrane helix</keyword>
<proteinExistence type="predicted"/>
<sequence>MNDAYGIFTTDGEAVAGTLHDEYALHLAERLDESTASLYISTKNGVFLLGTAVNVQKKGRRPDTFIYLEKVGWNRELPPKIDLAYIHAFYSRVEQRLTEIEYVVRDLASDSEFFDERQKRVITGLMSSAAANYSVGRMLLGKEVVCVSGNLSMSVDFVVSVTEKIHSFLSPGFTIVVAKRTFRDADLLVTEKYSGKVHINLDTERTDGSKWEEIYQDVGIFAQNSTIRLKLSKEQSRRNLAEQLVSEYKTTKKMLPGRLRLFGEFLNEEDIGTFIAQHGEFSSSAYEPQNKEGLEHPKESDYGKWSINDLDREDLKREYEVHMEQKKKGRVRLLAILGIFVILLAVVVFFFVIQPEFVNPGHNATEMPYITPSATIAPVDESRIITRLNTTPGNSPAGLSGIGSAYEVTVSRPQNVTIALNVDYNPDVLYYLMRYNQSVSSWVPINTTLVISNESATALISDSGIYRIFSLTGKAVLIPVK</sequence>